<dbReference type="Gene3D" id="1.20.5.170">
    <property type="match status" value="1"/>
</dbReference>
<evidence type="ECO:0000256" key="3">
    <source>
        <dbReference type="ARBA" id="ARBA00023204"/>
    </source>
</evidence>
<comment type="caution">
    <text evidence="4">The sequence shown here is derived from an EMBL/GenBank/DDBJ whole genome shotgun (WGS) entry which is preliminary data.</text>
</comment>
<gene>
    <name evidence="4" type="ORF">VTJ49DRAFT_2241</name>
</gene>
<evidence type="ECO:0000256" key="1">
    <source>
        <dbReference type="ARBA" id="ARBA00008060"/>
    </source>
</evidence>
<evidence type="ECO:0000256" key="2">
    <source>
        <dbReference type="ARBA" id="ARBA00022763"/>
    </source>
</evidence>
<keyword evidence="5" id="KW-1185">Reference proteome</keyword>
<dbReference type="Pfam" id="PF07061">
    <property type="entry name" value="Swi5"/>
    <property type="match status" value="1"/>
</dbReference>
<dbReference type="PANTHER" id="PTHR28529:SF2">
    <property type="entry name" value="DNA REPAIR PROTEIN SWI5 HOMOLOG"/>
    <property type="match status" value="1"/>
</dbReference>
<dbReference type="EMBL" id="JAZGSY010000195">
    <property type="protein sequence ID" value="KAL1838743.1"/>
    <property type="molecule type" value="Genomic_DNA"/>
</dbReference>
<proteinExistence type="inferred from homology"/>
<organism evidence="4 5">
    <name type="scientific">Humicola insolens</name>
    <name type="common">Soft-rot fungus</name>
    <dbReference type="NCBI Taxonomy" id="85995"/>
    <lineage>
        <taxon>Eukaryota</taxon>
        <taxon>Fungi</taxon>
        <taxon>Dikarya</taxon>
        <taxon>Ascomycota</taxon>
        <taxon>Pezizomycotina</taxon>
        <taxon>Sordariomycetes</taxon>
        <taxon>Sordariomycetidae</taxon>
        <taxon>Sordariales</taxon>
        <taxon>Chaetomiaceae</taxon>
        <taxon>Mycothermus</taxon>
    </lineage>
</organism>
<evidence type="ECO:0000313" key="4">
    <source>
        <dbReference type="EMBL" id="KAL1838743.1"/>
    </source>
</evidence>
<reference evidence="4 5" key="1">
    <citation type="journal article" date="2024" name="Commun. Biol.">
        <title>Comparative genomic analysis of thermophilic fungi reveals convergent evolutionary adaptations and gene losses.</title>
        <authorList>
            <person name="Steindorff A.S."/>
            <person name="Aguilar-Pontes M.V."/>
            <person name="Robinson A.J."/>
            <person name="Andreopoulos B."/>
            <person name="LaButti K."/>
            <person name="Kuo A."/>
            <person name="Mondo S."/>
            <person name="Riley R."/>
            <person name="Otillar R."/>
            <person name="Haridas S."/>
            <person name="Lipzen A."/>
            <person name="Grimwood J."/>
            <person name="Schmutz J."/>
            <person name="Clum A."/>
            <person name="Reid I.D."/>
            <person name="Moisan M.C."/>
            <person name="Butler G."/>
            <person name="Nguyen T.T.M."/>
            <person name="Dewar K."/>
            <person name="Conant G."/>
            <person name="Drula E."/>
            <person name="Henrissat B."/>
            <person name="Hansel C."/>
            <person name="Singer S."/>
            <person name="Hutchinson M.I."/>
            <person name="de Vries R.P."/>
            <person name="Natvig D.O."/>
            <person name="Powell A.J."/>
            <person name="Tsang A."/>
            <person name="Grigoriev I.V."/>
        </authorList>
    </citation>
    <scope>NUCLEOTIDE SEQUENCE [LARGE SCALE GENOMIC DNA]</scope>
    <source>
        <strain evidence="4 5">CBS 620.91</strain>
    </source>
</reference>
<accession>A0ABR3VC35</accession>
<sequence>MATNDTPLTSPSSDVMESAIQTQMSLVSSFDSWLASKATAAPPGPLRDVVAKVQQRLDSYKRWLAAASKTPHSLPEEEVDDQSWDMEARTQADDGSVLVTGPGSGEPIRMSVEEKEAQDLMSDVGSMVQVCSSFAKAQTTLQALIQTVCETEKESSHLTQDPDATVKAYIRNLQDYNEMKDIGQQLISLVAENRDVPVITSHTSSGLIAAVTLAAPGAGPGSD</sequence>
<dbReference type="InterPro" id="IPR010760">
    <property type="entry name" value="DNA-repair_Swi5"/>
</dbReference>
<dbReference type="PANTHER" id="PTHR28529">
    <property type="entry name" value="DNA REPAIR PROTEIN SWI5 HOMOLOG"/>
    <property type="match status" value="1"/>
</dbReference>
<dbReference type="Proteomes" id="UP001583172">
    <property type="component" value="Unassembled WGS sequence"/>
</dbReference>
<protein>
    <submittedName>
        <fullName evidence="4">Uncharacterized protein</fullName>
    </submittedName>
</protein>
<comment type="similarity">
    <text evidence="1">Belongs to the SWI5/SAE3 family.</text>
</comment>
<keyword evidence="3" id="KW-0234">DNA repair</keyword>
<evidence type="ECO:0000313" key="5">
    <source>
        <dbReference type="Proteomes" id="UP001583172"/>
    </source>
</evidence>
<name>A0ABR3VC35_HUMIN</name>
<keyword evidence="2" id="KW-0227">DNA damage</keyword>